<reference evidence="2 3" key="1">
    <citation type="journal article" date="2016" name="Front. Microbiol.">
        <title>Comparative Genomic Analysis Reveals a Diverse Repertoire of Genes Involved in Prokaryote-Eukaryote Interactions within the Pseudovibrio Genus.</title>
        <authorList>
            <person name="Romano S."/>
            <person name="Fernandez-Guerra A."/>
            <person name="Reen F.J."/>
            <person name="Glockner F.O."/>
            <person name="Crowley S.P."/>
            <person name="O'Sullivan O."/>
            <person name="Cotter P.D."/>
            <person name="Adams C."/>
            <person name="Dobson A.D."/>
            <person name="O'Gara F."/>
        </authorList>
    </citation>
    <scope>NUCLEOTIDE SEQUENCE [LARGE SCALE GENOMIC DNA]</scope>
    <source>
        <strain evidence="2 3">Ad2</strain>
    </source>
</reference>
<organism evidence="2 3">
    <name type="scientific">Pseudovibrio axinellae</name>
    <dbReference type="NCBI Taxonomy" id="989403"/>
    <lineage>
        <taxon>Bacteria</taxon>
        <taxon>Pseudomonadati</taxon>
        <taxon>Pseudomonadota</taxon>
        <taxon>Alphaproteobacteria</taxon>
        <taxon>Hyphomicrobiales</taxon>
        <taxon>Stappiaceae</taxon>
        <taxon>Pseudovibrio</taxon>
    </lineage>
</organism>
<accession>A0A165WSF1</accession>
<proteinExistence type="predicted"/>
<dbReference type="STRING" id="989403.SAMN05421798_1165"/>
<gene>
    <name evidence="2" type="ORF">PsAD2_03312</name>
</gene>
<dbReference type="AlphaFoldDB" id="A0A165WSF1"/>
<sequence>MRHRMRLLKQQAREAEALELSDDSPGTIIERQREQAL</sequence>
<feature type="region of interest" description="Disordered" evidence="1">
    <location>
        <begin position="1"/>
        <end position="37"/>
    </location>
</feature>
<evidence type="ECO:0000256" key="1">
    <source>
        <dbReference type="SAM" id="MobiDB-lite"/>
    </source>
</evidence>
<keyword evidence="3" id="KW-1185">Reference proteome</keyword>
<comment type="caution">
    <text evidence="2">The sequence shown here is derived from an EMBL/GenBank/DDBJ whole genome shotgun (WGS) entry which is preliminary data.</text>
</comment>
<evidence type="ECO:0000313" key="2">
    <source>
        <dbReference type="EMBL" id="KZL16839.1"/>
    </source>
</evidence>
<dbReference type="Proteomes" id="UP000076577">
    <property type="component" value="Unassembled WGS sequence"/>
</dbReference>
<name>A0A165WSF1_9HYPH</name>
<evidence type="ECO:0000313" key="3">
    <source>
        <dbReference type="Proteomes" id="UP000076577"/>
    </source>
</evidence>
<dbReference type="EMBL" id="LMCB01000043">
    <property type="protein sequence ID" value="KZL16839.1"/>
    <property type="molecule type" value="Genomic_DNA"/>
</dbReference>
<protein>
    <submittedName>
        <fullName evidence="2">Uncharacterized protein</fullName>
    </submittedName>
</protein>